<proteinExistence type="predicted"/>
<evidence type="ECO:0000313" key="3">
    <source>
        <dbReference type="Proteomes" id="UP000787472"/>
    </source>
</evidence>
<dbReference type="AlphaFoldDB" id="A0A9E5JSL5"/>
<accession>A0A9E5JSL5</accession>
<keyword evidence="3" id="KW-1185">Reference proteome</keyword>
<dbReference type="RefSeq" id="WP_167181700.1">
    <property type="nucleotide sequence ID" value="NZ_JAAONZ010000002.1"/>
</dbReference>
<dbReference type="EMBL" id="JAAONZ010000002">
    <property type="protein sequence ID" value="NHO64549.1"/>
    <property type="molecule type" value="Genomic_DNA"/>
</dbReference>
<feature type="region of interest" description="Disordered" evidence="1">
    <location>
        <begin position="39"/>
        <end position="62"/>
    </location>
</feature>
<evidence type="ECO:0000313" key="2">
    <source>
        <dbReference type="EMBL" id="NHO64549.1"/>
    </source>
</evidence>
<comment type="caution">
    <text evidence="2">The sequence shown here is derived from an EMBL/GenBank/DDBJ whole genome shotgun (WGS) entry which is preliminary data.</text>
</comment>
<reference evidence="2" key="1">
    <citation type="submission" date="2020-03" db="EMBL/GenBank/DDBJ databases">
        <authorList>
            <person name="Guo F."/>
        </authorList>
    </citation>
    <scope>NUCLEOTIDE SEQUENCE</scope>
    <source>
        <strain evidence="2">JCM 30134</strain>
    </source>
</reference>
<name>A0A9E5JSL5_9GAMM</name>
<gene>
    <name evidence="2" type="ORF">G8770_03180</name>
</gene>
<dbReference type="Pfam" id="PF12228">
    <property type="entry name" value="DUF3604"/>
    <property type="match status" value="1"/>
</dbReference>
<dbReference type="Gene3D" id="3.20.20.140">
    <property type="entry name" value="Metal-dependent hydrolases"/>
    <property type="match status" value="1"/>
</dbReference>
<sequence>MQGIKPKTRAISRVFPSLASSALVVGALLVVALTGCSEKASEPAPNASPTPETSAAESATSVTTSEAVTKNLLKDAYFGELHLHTAYSLDAYIFGNTMNDPFTAYRFAKGGVVKLANGVEKQISKPLDFAAITDHSEALGEYEVCTNPQQANYASETCEGIRNFNMQTFQQLFSGMAKTPAARLADICGEDGSGCINAIEGPWQRIQQAAAQSYEPGKFTSFVAYEFSANAPEGAGGMMHRNVIFKNDQVPETVFSAFEGTGEDLHKWLEGNCIRDCKVLTIPHNPNFYWGRLYWGKNSDGSDFTQAIVERRARMDRLVEVMQIKGNSECQTGIMTTDEECNFETVFETCAEGENAACSNDYAMVRNGLKFGLREQEEWGVNPFKQGFAGGTDNHNGTPSDTAEDDFEGHYANNDGSPEVRLGLKANPTAEAMGMSGDDDPTKLYNPGAITGVWAESNTREDIWDALHRRETFATSGTRTKVRMFAGYNFADQLHQDADWVKTAYADGVPQGGTLLTAANGKVPKLVIWAMRDPMSAPLQKVQVIKGWRTEEDELKEAVFDVACSDGLQPDPASHRCPDNGATVNLEDCSISSDKGATELSTTWTDPGFNPRERAFYYVRVLENPVCRWSMYDAKKIGVEHPQELPKTVKERAWSSPVWYTP</sequence>
<organism evidence="2 3">
    <name type="scientific">Pseudomaricurvus hydrocarbonicus</name>
    <dbReference type="NCBI Taxonomy" id="1470433"/>
    <lineage>
        <taxon>Bacteria</taxon>
        <taxon>Pseudomonadati</taxon>
        <taxon>Pseudomonadota</taxon>
        <taxon>Gammaproteobacteria</taxon>
        <taxon>Cellvibrionales</taxon>
        <taxon>Cellvibrionaceae</taxon>
        <taxon>Pseudomaricurvus</taxon>
    </lineage>
</organism>
<dbReference type="InterPro" id="IPR022028">
    <property type="entry name" value="DUF3604"/>
</dbReference>
<protein>
    <submittedName>
        <fullName evidence="2">DUF3604 domain-containing protein</fullName>
    </submittedName>
</protein>
<evidence type="ECO:0000256" key="1">
    <source>
        <dbReference type="SAM" id="MobiDB-lite"/>
    </source>
</evidence>
<dbReference type="Proteomes" id="UP000787472">
    <property type="component" value="Unassembled WGS sequence"/>
</dbReference>
<feature type="compositionally biased region" description="Low complexity" evidence="1">
    <location>
        <begin position="47"/>
        <end position="62"/>
    </location>
</feature>